<proteinExistence type="predicted"/>
<reference evidence="1" key="1">
    <citation type="journal article" date="2014" name="Int. J. Syst. Evol. Microbiol.">
        <title>Complete genome sequence of Corynebacterium casei LMG S-19264T (=DSM 44701T), isolated from a smear-ripened cheese.</title>
        <authorList>
            <consortium name="US DOE Joint Genome Institute (JGI-PGF)"/>
            <person name="Walter F."/>
            <person name="Albersmeier A."/>
            <person name="Kalinowski J."/>
            <person name="Ruckert C."/>
        </authorList>
    </citation>
    <scope>NUCLEOTIDE SEQUENCE</scope>
    <source>
        <strain evidence="1">JCM 31311</strain>
    </source>
</reference>
<gene>
    <name evidence="1" type="ORF">GCM10008957_32720</name>
</gene>
<dbReference type="AlphaFoldDB" id="A0A918CCH9"/>
<evidence type="ECO:0000313" key="1">
    <source>
        <dbReference type="EMBL" id="GGR17462.1"/>
    </source>
</evidence>
<organism evidence="1 2">
    <name type="scientific">Deinococcus ruber</name>
    <dbReference type="NCBI Taxonomy" id="1848197"/>
    <lineage>
        <taxon>Bacteria</taxon>
        <taxon>Thermotogati</taxon>
        <taxon>Deinococcota</taxon>
        <taxon>Deinococci</taxon>
        <taxon>Deinococcales</taxon>
        <taxon>Deinococcaceae</taxon>
        <taxon>Deinococcus</taxon>
    </lineage>
</organism>
<reference evidence="1" key="2">
    <citation type="submission" date="2020-09" db="EMBL/GenBank/DDBJ databases">
        <authorList>
            <person name="Sun Q."/>
            <person name="Ohkuma M."/>
        </authorList>
    </citation>
    <scope>NUCLEOTIDE SEQUENCE</scope>
    <source>
        <strain evidence="1">JCM 31311</strain>
    </source>
</reference>
<evidence type="ECO:0000313" key="2">
    <source>
        <dbReference type="Proteomes" id="UP000603865"/>
    </source>
</evidence>
<comment type="caution">
    <text evidence="1">The sequence shown here is derived from an EMBL/GenBank/DDBJ whole genome shotgun (WGS) entry which is preliminary data.</text>
</comment>
<accession>A0A918CCH9</accession>
<dbReference type="EMBL" id="BMQL01000020">
    <property type="protein sequence ID" value="GGR17462.1"/>
    <property type="molecule type" value="Genomic_DNA"/>
</dbReference>
<keyword evidence="2" id="KW-1185">Reference proteome</keyword>
<sequence>MKAEETCVLDKTVVLFENNTQSARIPNNFYSAFLSLGFKKETYPRNCTFFFDSVIRVERFSNAAAIYVNLYVLPDKGTGDTIATAGYYISQYVQVNNDEQILNEATTLLDIAYRTLLRDWLEAHP</sequence>
<dbReference type="Proteomes" id="UP000603865">
    <property type="component" value="Unassembled WGS sequence"/>
</dbReference>
<protein>
    <submittedName>
        <fullName evidence="1">Uncharacterized protein</fullName>
    </submittedName>
</protein>
<name>A0A918CCH9_9DEIO</name>